<feature type="transmembrane region" description="Helical" evidence="1">
    <location>
        <begin position="37"/>
        <end position="55"/>
    </location>
</feature>
<feature type="transmembrane region" description="Helical" evidence="1">
    <location>
        <begin position="252"/>
        <end position="272"/>
    </location>
</feature>
<dbReference type="GO" id="GO:0016020">
    <property type="term" value="C:membrane"/>
    <property type="evidence" value="ECO:0007669"/>
    <property type="project" value="TreeGrafter"/>
</dbReference>
<dbReference type="EMBL" id="VSSS01000032">
    <property type="protein sequence ID" value="TYL93504.1"/>
    <property type="molecule type" value="Genomic_DNA"/>
</dbReference>
<dbReference type="PANTHER" id="PTHR23028:SF131">
    <property type="entry name" value="BLR2367 PROTEIN"/>
    <property type="match status" value="1"/>
</dbReference>
<sequence>MTDAIGKIEHQRGIEATLTDIEGARSPKGGIVPGIQYLRGFAAILVVIWHVNWLVSLPPSYGESPFALAETGLFGVAIFFVISGFIITIVSFETIRSTRAEFFVRRFVRIIPFMWVCVIGYNLLSMAGTAKIDLLPGLRAMALWPIGELRPHVVWTLRHEFIFYILFAVTMLRPRPLSYVLAAWFLAPLAWYAASRLLAWPELLQPESSGLALATVVGYGNIMMPNLQFGMGFALGLLWLKGHPIVQSRYPAAFLLTLAASILATALVGATLSEDNGLRALWWTLFATIVVWLGVVSTEKPGPLHSLGMLLGDASYSIYLTHAATAVVLIQISARLHNPLPTAPFVIAAVVASVLAGILIHWYVEQPLIAFCRRLGRRRSIVA</sequence>
<accession>A0A5D3KND6</accession>
<evidence type="ECO:0000313" key="3">
    <source>
        <dbReference type="EMBL" id="TYL93504.1"/>
    </source>
</evidence>
<feature type="transmembrane region" description="Helical" evidence="1">
    <location>
        <begin position="113"/>
        <end position="132"/>
    </location>
</feature>
<evidence type="ECO:0000259" key="2">
    <source>
        <dbReference type="Pfam" id="PF01757"/>
    </source>
</evidence>
<gene>
    <name evidence="3" type="ORF">FXB40_22025</name>
</gene>
<reference evidence="3 4" key="1">
    <citation type="submission" date="2019-08" db="EMBL/GenBank/DDBJ databases">
        <title>Bradyrhizobium hipponensis sp. nov., a rhizobium isolated from a Lupinus angustifolius root nodule in Tunisia.</title>
        <authorList>
            <person name="Off K."/>
            <person name="Rejili M."/>
            <person name="Mars M."/>
            <person name="Brachmann A."/>
            <person name="Marin M."/>
        </authorList>
    </citation>
    <scope>NUCLEOTIDE SEQUENCE [LARGE SCALE GENOMIC DNA]</scope>
    <source>
        <strain evidence="3 4">CTAW71</strain>
    </source>
</reference>
<feature type="transmembrane region" description="Helical" evidence="1">
    <location>
        <begin position="316"/>
        <end position="336"/>
    </location>
</feature>
<dbReference type="InterPro" id="IPR050879">
    <property type="entry name" value="Acyltransferase_3"/>
</dbReference>
<protein>
    <submittedName>
        <fullName evidence="3">Acyltransferase</fullName>
    </submittedName>
</protein>
<evidence type="ECO:0000313" key="4">
    <source>
        <dbReference type="Proteomes" id="UP000324758"/>
    </source>
</evidence>
<feature type="transmembrane region" description="Helical" evidence="1">
    <location>
        <begin position="152"/>
        <end position="172"/>
    </location>
</feature>
<keyword evidence="1" id="KW-1133">Transmembrane helix</keyword>
<feature type="transmembrane region" description="Helical" evidence="1">
    <location>
        <begin position="278"/>
        <end position="296"/>
    </location>
</feature>
<keyword evidence="1" id="KW-0812">Transmembrane</keyword>
<dbReference type="AlphaFoldDB" id="A0A5D3KND6"/>
<dbReference type="GO" id="GO:0016747">
    <property type="term" value="F:acyltransferase activity, transferring groups other than amino-acyl groups"/>
    <property type="evidence" value="ECO:0007669"/>
    <property type="project" value="InterPro"/>
</dbReference>
<feature type="transmembrane region" description="Helical" evidence="1">
    <location>
        <begin position="67"/>
        <end position="92"/>
    </location>
</feature>
<organism evidence="3 4">
    <name type="scientific">Bradyrhizobium rifense</name>
    <dbReference type="NCBI Taxonomy" id="515499"/>
    <lineage>
        <taxon>Bacteria</taxon>
        <taxon>Pseudomonadati</taxon>
        <taxon>Pseudomonadota</taxon>
        <taxon>Alphaproteobacteria</taxon>
        <taxon>Hyphomicrobiales</taxon>
        <taxon>Nitrobacteraceae</taxon>
        <taxon>Bradyrhizobium</taxon>
    </lineage>
</organism>
<name>A0A5D3KND6_9BRAD</name>
<dbReference type="PANTHER" id="PTHR23028">
    <property type="entry name" value="ACETYLTRANSFERASE"/>
    <property type="match status" value="1"/>
</dbReference>
<feature type="transmembrane region" description="Helical" evidence="1">
    <location>
        <begin position="179"/>
        <end position="199"/>
    </location>
</feature>
<feature type="transmembrane region" description="Helical" evidence="1">
    <location>
        <begin position="342"/>
        <end position="364"/>
    </location>
</feature>
<keyword evidence="3" id="KW-0808">Transferase</keyword>
<feature type="domain" description="Acyltransferase 3" evidence="2">
    <location>
        <begin position="33"/>
        <end position="362"/>
    </location>
</feature>
<comment type="caution">
    <text evidence="3">The sequence shown here is derived from an EMBL/GenBank/DDBJ whole genome shotgun (WGS) entry which is preliminary data.</text>
</comment>
<keyword evidence="4" id="KW-1185">Reference proteome</keyword>
<dbReference type="Pfam" id="PF01757">
    <property type="entry name" value="Acyl_transf_3"/>
    <property type="match status" value="1"/>
</dbReference>
<keyword evidence="3" id="KW-0012">Acyltransferase</keyword>
<keyword evidence="1" id="KW-0472">Membrane</keyword>
<proteinExistence type="predicted"/>
<dbReference type="OrthoDB" id="9767863at2"/>
<evidence type="ECO:0000256" key="1">
    <source>
        <dbReference type="SAM" id="Phobius"/>
    </source>
</evidence>
<feature type="transmembrane region" description="Helical" evidence="1">
    <location>
        <begin position="219"/>
        <end position="240"/>
    </location>
</feature>
<dbReference type="GO" id="GO:0000271">
    <property type="term" value="P:polysaccharide biosynthetic process"/>
    <property type="evidence" value="ECO:0007669"/>
    <property type="project" value="TreeGrafter"/>
</dbReference>
<dbReference type="InterPro" id="IPR002656">
    <property type="entry name" value="Acyl_transf_3_dom"/>
</dbReference>
<dbReference type="Proteomes" id="UP000324758">
    <property type="component" value="Unassembled WGS sequence"/>
</dbReference>